<dbReference type="InterPro" id="IPR000787">
    <property type="entry name" value="Peptidase_M29"/>
</dbReference>
<evidence type="ECO:0000313" key="2">
    <source>
        <dbReference type="EMBL" id="SHJ60112.1"/>
    </source>
</evidence>
<evidence type="ECO:0000313" key="3">
    <source>
        <dbReference type="Proteomes" id="UP000322917"/>
    </source>
</evidence>
<dbReference type="RefSeq" id="WP_149735575.1">
    <property type="nucleotide sequence ID" value="NZ_FQZD01000028.1"/>
</dbReference>
<name>A0A1M6KMH6_9FIRM</name>
<dbReference type="AlphaFoldDB" id="A0A1M6KMH6"/>
<keyword evidence="2" id="KW-0378">Hydrolase</keyword>
<gene>
    <name evidence="2" type="ORF">SAMN02745170_02899</name>
</gene>
<evidence type="ECO:0000256" key="1">
    <source>
        <dbReference type="ARBA" id="ARBA00022723"/>
    </source>
</evidence>
<keyword evidence="2" id="KW-0645">Protease</keyword>
<dbReference type="Proteomes" id="UP000322917">
    <property type="component" value="Unassembled WGS sequence"/>
</dbReference>
<sequence>MNRLRQNLLASLTDSEFPVRKIVLCYQRNRALAEAIAGLLPYSCLLVHSPSQLLTGPELAEVSHALELYQPAGPGYEGCLAQRAALRTQGCRILTLYDWEENYLADAFWGDVEYPALASLLAQTKAELERVEEFSITSELGTDIRFSVKGRRWLAEDGMCRSQALTQLPDGEIYTCPVEETLTGVLVVDGTVSRSWLPDEPQHLEFVQGRLVNCSPAMAAYLAPKAPDIYQIGEFALGFNTACRQVVRNISVDEKAAGTVHFALGDSYGLGRSKSRYHVDMVIRRPKIRTWPAIQLPYFMAD</sequence>
<keyword evidence="2" id="KW-0482">Metalloprotease</keyword>
<reference evidence="2 3" key="1">
    <citation type="submission" date="2016-11" db="EMBL/GenBank/DDBJ databases">
        <authorList>
            <person name="Varghese N."/>
            <person name="Submissions S."/>
        </authorList>
    </citation>
    <scope>NUCLEOTIDE SEQUENCE [LARGE SCALE GENOMIC DNA]</scope>
    <source>
        <strain evidence="2 3">DSM 15287</strain>
    </source>
</reference>
<keyword evidence="1" id="KW-0479">Metal-binding</keyword>
<dbReference type="GO" id="GO:0008237">
    <property type="term" value="F:metallopeptidase activity"/>
    <property type="evidence" value="ECO:0007669"/>
    <property type="project" value="UniProtKB-KW"/>
</dbReference>
<dbReference type="SUPFAM" id="SSF144052">
    <property type="entry name" value="Thermophilic metalloprotease-like"/>
    <property type="match status" value="1"/>
</dbReference>
<dbReference type="Pfam" id="PF02073">
    <property type="entry name" value="Peptidase_M29"/>
    <property type="match status" value="1"/>
</dbReference>
<proteinExistence type="predicted"/>
<dbReference type="EMBL" id="FQZD01000028">
    <property type="protein sequence ID" value="SHJ60112.1"/>
    <property type="molecule type" value="Genomic_DNA"/>
</dbReference>
<dbReference type="InterPro" id="IPR052170">
    <property type="entry name" value="M29_Exopeptidase"/>
</dbReference>
<dbReference type="PANTHER" id="PTHR34448:SF1">
    <property type="entry name" value="BLL6088 PROTEIN"/>
    <property type="match status" value="1"/>
</dbReference>
<protein>
    <submittedName>
        <fullName evidence="2">Thermophilic metalloprotease (M29)</fullName>
    </submittedName>
</protein>
<dbReference type="PANTHER" id="PTHR34448">
    <property type="entry name" value="AMINOPEPTIDASE"/>
    <property type="match status" value="1"/>
</dbReference>
<dbReference type="OrthoDB" id="9803993at2"/>
<organism evidence="2 3">
    <name type="scientific">Propionispora hippei DSM 15287</name>
    <dbReference type="NCBI Taxonomy" id="1123003"/>
    <lineage>
        <taxon>Bacteria</taxon>
        <taxon>Bacillati</taxon>
        <taxon>Bacillota</taxon>
        <taxon>Negativicutes</taxon>
        <taxon>Selenomonadales</taxon>
        <taxon>Sporomusaceae</taxon>
        <taxon>Propionispora</taxon>
    </lineage>
</organism>
<keyword evidence="3" id="KW-1185">Reference proteome</keyword>
<dbReference type="GO" id="GO:0004177">
    <property type="term" value="F:aminopeptidase activity"/>
    <property type="evidence" value="ECO:0007669"/>
    <property type="project" value="InterPro"/>
</dbReference>
<dbReference type="GO" id="GO:0046872">
    <property type="term" value="F:metal ion binding"/>
    <property type="evidence" value="ECO:0007669"/>
    <property type="project" value="UniProtKB-KW"/>
</dbReference>
<dbReference type="GO" id="GO:0006508">
    <property type="term" value="P:proteolysis"/>
    <property type="evidence" value="ECO:0007669"/>
    <property type="project" value="UniProtKB-KW"/>
</dbReference>
<accession>A0A1M6KMH6</accession>